<dbReference type="KEGG" id="obj:EIO64_11190"/>
<accession>A0A856I0N0</accession>
<gene>
    <name evidence="4" type="ORF">EIO64_11190</name>
</gene>
<evidence type="ECO:0000313" key="5">
    <source>
        <dbReference type="Proteomes" id="UP000298642"/>
    </source>
</evidence>
<reference evidence="5" key="1">
    <citation type="submission" date="2018-12" db="EMBL/GenBank/DDBJ databases">
        <title>Dusodibacter welbiota gen. nov., sp. nov., isolated from human faeces and emended description of the Oscillibacter genus.</title>
        <authorList>
            <person name="Le Roy T."/>
            <person name="Van der Smissen P."/>
            <person name="Delzenne N."/>
            <person name="Muccioli G."/>
            <person name="Collet J.F."/>
            <person name="Cani P.D."/>
        </authorList>
    </citation>
    <scope>NUCLEOTIDE SEQUENCE [LARGE SCALE GENOMIC DNA]</scope>
    <source>
        <strain evidence="5">J115</strain>
    </source>
</reference>
<dbReference type="PANTHER" id="PTHR10584:SF166">
    <property type="entry name" value="RIBOKINASE"/>
    <property type="match status" value="1"/>
</dbReference>
<dbReference type="PANTHER" id="PTHR10584">
    <property type="entry name" value="SUGAR KINASE"/>
    <property type="match status" value="1"/>
</dbReference>
<evidence type="ECO:0000256" key="1">
    <source>
        <dbReference type="ARBA" id="ARBA00022679"/>
    </source>
</evidence>
<proteinExistence type="predicted"/>
<evidence type="ECO:0000256" key="2">
    <source>
        <dbReference type="ARBA" id="ARBA00022777"/>
    </source>
</evidence>
<dbReference type="GO" id="GO:0005829">
    <property type="term" value="C:cytosol"/>
    <property type="evidence" value="ECO:0007669"/>
    <property type="project" value="TreeGrafter"/>
</dbReference>
<dbReference type="InterPro" id="IPR011611">
    <property type="entry name" value="PfkB_dom"/>
</dbReference>
<dbReference type="GO" id="GO:0016301">
    <property type="term" value="F:kinase activity"/>
    <property type="evidence" value="ECO:0007669"/>
    <property type="project" value="UniProtKB-KW"/>
</dbReference>
<organism evidence="4 5">
    <name type="scientific">Dysosmobacter welbionis</name>
    <dbReference type="NCBI Taxonomy" id="2093857"/>
    <lineage>
        <taxon>Bacteria</taxon>
        <taxon>Bacillati</taxon>
        <taxon>Bacillota</taxon>
        <taxon>Clostridia</taxon>
        <taxon>Eubacteriales</taxon>
        <taxon>Oscillospiraceae</taxon>
        <taxon>Dysosmobacter</taxon>
    </lineage>
</organism>
<dbReference type="InterPro" id="IPR002173">
    <property type="entry name" value="Carboh/pur_kinase_PfkB_CS"/>
</dbReference>
<keyword evidence="2 4" id="KW-0418">Kinase</keyword>
<dbReference type="AlphaFoldDB" id="A0A856I0N0"/>
<dbReference type="CDD" id="cd01166">
    <property type="entry name" value="KdgK"/>
    <property type="match status" value="1"/>
</dbReference>
<sequence>MLVDIFVRPVQQIPFENDTQIVPDIRITSGGDANNNAINFAKLGHQVAYLGRLGCDEMGDYVASLAQAAGIDISHTVRSSTARQTKSVILVNPKGDRTFLQDPGTSAEFCFDDCDLSLLDWAEMLQIGGAFHLPKFDGEGSAQLLKAAKERGVITSMDVTSDRSGRWKGILDPCWPYLDYFLPSIEQASQIAGTEDPRAIADFFLDRGVKNVAVKLGSRGSYFKNRQTAFFAGIYQGLSIVETTGAGDAFCAGFLTGVGENLPPEDCITLGSACSALAIQAVGATAGMGSRATVNDFIHSHQPLDFRSDIS</sequence>
<keyword evidence="5" id="KW-1185">Reference proteome</keyword>
<dbReference type="Proteomes" id="UP000298642">
    <property type="component" value="Chromosome"/>
</dbReference>
<keyword evidence="1" id="KW-0808">Transferase</keyword>
<feature type="domain" description="Carbohydrate kinase PfkB" evidence="3">
    <location>
        <begin position="8"/>
        <end position="287"/>
    </location>
</feature>
<evidence type="ECO:0000313" key="4">
    <source>
        <dbReference type="EMBL" id="QCI59711.2"/>
    </source>
</evidence>
<evidence type="ECO:0000259" key="3">
    <source>
        <dbReference type="Pfam" id="PF00294"/>
    </source>
</evidence>
<dbReference type="Pfam" id="PF00294">
    <property type="entry name" value="PfkB"/>
    <property type="match status" value="1"/>
</dbReference>
<dbReference type="Gene3D" id="3.40.1190.20">
    <property type="match status" value="1"/>
</dbReference>
<dbReference type="SUPFAM" id="SSF53613">
    <property type="entry name" value="Ribokinase-like"/>
    <property type="match status" value="1"/>
</dbReference>
<dbReference type="PROSITE" id="PS00583">
    <property type="entry name" value="PFKB_KINASES_1"/>
    <property type="match status" value="1"/>
</dbReference>
<protein>
    <submittedName>
        <fullName evidence="4">Carbohydrate kinase family protein</fullName>
    </submittedName>
</protein>
<dbReference type="EMBL" id="CP034413">
    <property type="protein sequence ID" value="QCI59711.2"/>
    <property type="molecule type" value="Genomic_DNA"/>
</dbReference>
<dbReference type="InterPro" id="IPR029056">
    <property type="entry name" value="Ribokinase-like"/>
</dbReference>
<name>A0A856I0N0_9FIRM</name>